<dbReference type="Gene3D" id="3.40.190.10">
    <property type="entry name" value="Periplasmic binding protein-like II"/>
    <property type="match status" value="1"/>
</dbReference>
<dbReference type="GO" id="GO:0015833">
    <property type="term" value="P:peptide transport"/>
    <property type="evidence" value="ECO:0007669"/>
    <property type="project" value="TreeGrafter"/>
</dbReference>
<dbReference type="PROSITE" id="PS51318">
    <property type="entry name" value="TAT"/>
    <property type="match status" value="1"/>
</dbReference>
<protein>
    <submittedName>
        <fullName evidence="5">Extracellular solute-binding protein family 5</fullName>
    </submittedName>
</protein>
<comment type="similarity">
    <text evidence="1">Belongs to the bacterial solute-binding protein 5 family.</text>
</comment>
<dbReference type="PANTHER" id="PTHR30290:SF9">
    <property type="entry name" value="OLIGOPEPTIDE-BINDING PROTEIN APPA"/>
    <property type="match status" value="1"/>
</dbReference>
<dbReference type="InterPro" id="IPR000914">
    <property type="entry name" value="SBP_5_dom"/>
</dbReference>
<dbReference type="SUPFAM" id="SSF53850">
    <property type="entry name" value="Periplasmic binding protein-like II"/>
    <property type="match status" value="2"/>
</dbReference>
<dbReference type="RefSeq" id="WP_015788994.1">
    <property type="nucleotide sequence ID" value="NC_013158.1"/>
</dbReference>
<evidence type="ECO:0000313" key="5">
    <source>
        <dbReference type="EMBL" id="ACV11420.1"/>
    </source>
</evidence>
<evidence type="ECO:0000259" key="4">
    <source>
        <dbReference type="Pfam" id="PF00496"/>
    </source>
</evidence>
<name>C7NN20_HALUD</name>
<evidence type="ECO:0000256" key="2">
    <source>
        <dbReference type="ARBA" id="ARBA00022448"/>
    </source>
</evidence>
<dbReference type="GO" id="GO:1904680">
    <property type="term" value="F:peptide transmembrane transporter activity"/>
    <property type="evidence" value="ECO:0007669"/>
    <property type="project" value="TreeGrafter"/>
</dbReference>
<organism evidence="5 6">
    <name type="scientific">Halorhabdus utahensis (strain DSM 12940 / JCM 11049 / AX-2)</name>
    <dbReference type="NCBI Taxonomy" id="519442"/>
    <lineage>
        <taxon>Archaea</taxon>
        <taxon>Methanobacteriati</taxon>
        <taxon>Methanobacteriota</taxon>
        <taxon>Stenosarchaea group</taxon>
        <taxon>Halobacteria</taxon>
        <taxon>Halobacteriales</taxon>
        <taxon>Haloarculaceae</taxon>
        <taxon>Halorhabdus</taxon>
    </lineage>
</organism>
<evidence type="ECO:0000256" key="3">
    <source>
        <dbReference type="ARBA" id="ARBA00022729"/>
    </source>
</evidence>
<feature type="domain" description="Solute-binding protein family 5" evidence="4">
    <location>
        <begin position="258"/>
        <end position="584"/>
    </location>
</feature>
<reference evidence="5 6" key="1">
    <citation type="journal article" date="2009" name="Stand. Genomic Sci.">
        <title>Complete genome sequence of Halorhabdus utahensis type strain (AX-2).</title>
        <authorList>
            <person name="Anderson I."/>
            <person name="Tindall B.J."/>
            <person name="Pomrenke H."/>
            <person name="Goker M."/>
            <person name="Lapidus A."/>
            <person name="Nolan M."/>
            <person name="Copeland A."/>
            <person name="Glavina Del Rio T."/>
            <person name="Chen F."/>
            <person name="Tice H."/>
            <person name="Cheng J.F."/>
            <person name="Lucas S."/>
            <person name="Chertkov O."/>
            <person name="Bruce D."/>
            <person name="Brettin T."/>
            <person name="Detter J.C."/>
            <person name="Han C."/>
            <person name="Goodwin L."/>
            <person name="Land M."/>
            <person name="Hauser L."/>
            <person name="Chang Y.J."/>
            <person name="Jeffries C.D."/>
            <person name="Pitluck S."/>
            <person name="Pati A."/>
            <person name="Mavromatis K."/>
            <person name="Ivanova N."/>
            <person name="Ovchinnikova G."/>
            <person name="Chen A."/>
            <person name="Palaniappan K."/>
            <person name="Chain P."/>
            <person name="Rohde M."/>
            <person name="Bristow J."/>
            <person name="Eisen J.A."/>
            <person name="Markowitz V."/>
            <person name="Hugenholtz P."/>
            <person name="Kyrpides N.C."/>
            <person name="Klenk H.P."/>
        </authorList>
    </citation>
    <scope>NUCLEOTIDE SEQUENCE [LARGE SCALE GENOMIC DNA]</scope>
    <source>
        <strain evidence="6">DSM 12940 / JCM 11049 / AX-2</strain>
    </source>
</reference>
<keyword evidence="6" id="KW-1185">Reference proteome</keyword>
<dbReference type="CDD" id="cd00995">
    <property type="entry name" value="PBP2_NikA_DppA_OppA_like"/>
    <property type="match status" value="1"/>
</dbReference>
<dbReference type="Pfam" id="PF00496">
    <property type="entry name" value="SBP_bac_5"/>
    <property type="match status" value="1"/>
</dbReference>
<dbReference type="Proteomes" id="UP000002071">
    <property type="component" value="Chromosome"/>
</dbReference>
<dbReference type="GeneID" id="8383519"/>
<evidence type="ECO:0000313" key="6">
    <source>
        <dbReference type="Proteomes" id="UP000002071"/>
    </source>
</evidence>
<dbReference type="Gene3D" id="3.10.105.10">
    <property type="entry name" value="Dipeptide-binding Protein, Domain 3"/>
    <property type="match status" value="2"/>
</dbReference>
<dbReference type="EMBL" id="CP001687">
    <property type="protein sequence ID" value="ACV11420.1"/>
    <property type="molecule type" value="Genomic_DNA"/>
</dbReference>
<dbReference type="InterPro" id="IPR006311">
    <property type="entry name" value="TAT_signal"/>
</dbReference>
<dbReference type="eggNOG" id="arCOG01534">
    <property type="taxonomic scope" value="Archaea"/>
</dbReference>
<dbReference type="KEGG" id="hut:Huta_1244"/>
<dbReference type="InterPro" id="IPR039424">
    <property type="entry name" value="SBP_5"/>
</dbReference>
<dbReference type="STRING" id="519442.Huta_1244"/>
<dbReference type="OrthoDB" id="233597at2157"/>
<dbReference type="HOGENOM" id="CLU_035683_0_0_2"/>
<dbReference type="PANTHER" id="PTHR30290">
    <property type="entry name" value="PERIPLASMIC BINDING COMPONENT OF ABC TRANSPORTER"/>
    <property type="match status" value="1"/>
</dbReference>
<keyword evidence="3" id="KW-0732">Signal</keyword>
<sequence>MDSSDTPSGLSRRSLLGGASAGFAASSAGCLQYARSLVDRESPKQVSVRIKTVPADEDEAAVQIARALQKNMETVGIDASIVLMTGAELLRDVLLNESFDIYVSQYPSHHDPDFLRPALHSTFVTEQGWQNPFGISDLDLDEQLTEQRTAVGAERQRAVAGVVGSVTEIQPFAMVCFPTRITVVRNDRFTNWNGLEDPINYLALRRTEDAPDGEPTLRIALTDDRITKNYNPLAVEYRRPNPLTDLLYDPLARRSDGEIQPWLAGDVTWQWTEDTAVTATVKLRDGLTWHDGQPLTAADVAFTYRFLDDTSLGTGNMNVPSPRFRGRTSLVESVERLDAQTVRLEFGDTAEAVAARALTVPILPSHVWEEKSAATNIAGINISEGVTQALTWANPDPVGSGPLRFESRTPGERVVFSRFDDHVLVGGGPDRVSVPFERFVVQIAPSDTAAVSLVTDSTVDATGDPIHPKVLDRVTENDPIEVLFGNSRSFYHVGFNTRREPFGNVRFRQAVARLLDAEHIASSVFDGHATPAATPLAGTDWEPPEFEWDGTDPVVPFAGTDGELDISDARGAFREAGYRYDGDGRLLK</sequence>
<keyword evidence="2" id="KW-0813">Transport</keyword>
<evidence type="ECO:0000256" key="1">
    <source>
        <dbReference type="ARBA" id="ARBA00005695"/>
    </source>
</evidence>
<dbReference type="AlphaFoldDB" id="C7NN20"/>
<gene>
    <name evidence="5" type="ordered locus">Huta_1244</name>
</gene>
<proteinExistence type="inferred from homology"/>
<accession>C7NN20</accession>